<protein>
    <recommendedName>
        <fullName evidence="1">Jacalin-type lectin domain-containing protein</fullName>
    </recommendedName>
</protein>
<evidence type="ECO:0000313" key="3">
    <source>
        <dbReference type="Proteomes" id="UP000325672"/>
    </source>
</evidence>
<dbReference type="RefSeq" id="XP_031912050.1">
    <property type="nucleotide sequence ID" value="XM_032060277.1"/>
</dbReference>
<evidence type="ECO:0000313" key="2">
    <source>
        <dbReference type="EMBL" id="KAE8135987.1"/>
    </source>
</evidence>
<dbReference type="Pfam" id="PF01419">
    <property type="entry name" value="Jacalin"/>
    <property type="match status" value="1"/>
</dbReference>
<dbReference type="EMBL" id="ML743588">
    <property type="protein sequence ID" value="KAE8135987.1"/>
    <property type="molecule type" value="Genomic_DNA"/>
</dbReference>
<reference evidence="2 3" key="1">
    <citation type="submission" date="2019-04" db="EMBL/GenBank/DDBJ databases">
        <title>Friends and foes A comparative genomics study of 23 Aspergillus species from section Flavi.</title>
        <authorList>
            <consortium name="DOE Joint Genome Institute"/>
            <person name="Kjaerbolling I."/>
            <person name="Vesth T."/>
            <person name="Frisvad J.C."/>
            <person name="Nybo J.L."/>
            <person name="Theobald S."/>
            <person name="Kildgaard S."/>
            <person name="Isbrandt T."/>
            <person name="Kuo A."/>
            <person name="Sato A."/>
            <person name="Lyhne E.K."/>
            <person name="Kogle M.E."/>
            <person name="Wiebenga A."/>
            <person name="Kun R.S."/>
            <person name="Lubbers R.J."/>
            <person name="Makela M.R."/>
            <person name="Barry K."/>
            <person name="Chovatia M."/>
            <person name="Clum A."/>
            <person name="Daum C."/>
            <person name="Haridas S."/>
            <person name="He G."/>
            <person name="LaButti K."/>
            <person name="Lipzen A."/>
            <person name="Mondo S."/>
            <person name="Riley R."/>
            <person name="Salamov A."/>
            <person name="Simmons B.A."/>
            <person name="Magnuson J.K."/>
            <person name="Henrissat B."/>
            <person name="Mortensen U.H."/>
            <person name="Larsen T.O."/>
            <person name="Devries R.P."/>
            <person name="Grigoriev I.V."/>
            <person name="Machida M."/>
            <person name="Baker S.E."/>
            <person name="Andersen M.R."/>
        </authorList>
    </citation>
    <scope>NUCLEOTIDE SEQUENCE [LARGE SCALE GENOMIC DNA]</scope>
    <source>
        <strain evidence="2 3">CBS 117625</strain>
    </source>
</reference>
<organism evidence="2 3">
    <name type="scientific">Aspergillus pseudotamarii</name>
    <dbReference type="NCBI Taxonomy" id="132259"/>
    <lineage>
        <taxon>Eukaryota</taxon>
        <taxon>Fungi</taxon>
        <taxon>Dikarya</taxon>
        <taxon>Ascomycota</taxon>
        <taxon>Pezizomycotina</taxon>
        <taxon>Eurotiomycetes</taxon>
        <taxon>Eurotiomycetidae</taxon>
        <taxon>Eurotiales</taxon>
        <taxon>Aspergillaceae</taxon>
        <taxon>Aspergillus</taxon>
        <taxon>Aspergillus subgen. Circumdati</taxon>
    </lineage>
</organism>
<dbReference type="AlphaFoldDB" id="A0A5N6SQ03"/>
<keyword evidence="3" id="KW-1185">Reference proteome</keyword>
<dbReference type="SUPFAM" id="SSF51101">
    <property type="entry name" value="Mannose-binding lectins"/>
    <property type="match status" value="1"/>
</dbReference>
<feature type="domain" description="Jacalin-type lectin" evidence="1">
    <location>
        <begin position="259"/>
        <end position="352"/>
    </location>
</feature>
<dbReference type="OrthoDB" id="4526527at2759"/>
<sequence length="377" mass="43033">MSDQLRISTFKGPATATAVSTWFSECEGRFDYYEDMNATVIGDKRRIHEAAARIAEDHEMDSSSKGLKAWYDSEWKTLTSGTWDEFRDRIKEQLLGPKWRLELLKEFFTHTQNVDSMADYIKQFSALRYNISRSSSLPNIDDAVYNCLLLFKSNPDVYNQFVDHQLNEKQLLGATERELQELLRKYGDQACKVPPLYHSQMTESGVAYITSTLFSSTPATYSWGGTITGSFGSLPDDPRRLTRLTLVSVKSYNNKNLPSIQALHLTYHDRTSHYAGSNNHWSLSNDFHMDDENDFLESATFSRDITYGFVSYVRLETAKGQTFEVGSRRGETKTFSAPKGWSIVGFQGDCGRMHRLWNVNTYLNAKFGVIYGPRVCA</sequence>
<dbReference type="GeneID" id="43644487"/>
<gene>
    <name evidence="2" type="ORF">BDV38DRAFT_284462</name>
</gene>
<dbReference type="InterPro" id="IPR036404">
    <property type="entry name" value="Jacalin-like_lectin_dom_sf"/>
</dbReference>
<evidence type="ECO:0000259" key="1">
    <source>
        <dbReference type="Pfam" id="PF01419"/>
    </source>
</evidence>
<name>A0A5N6SQ03_ASPPS</name>
<dbReference type="Proteomes" id="UP000325672">
    <property type="component" value="Unassembled WGS sequence"/>
</dbReference>
<proteinExistence type="predicted"/>
<accession>A0A5N6SQ03</accession>
<dbReference type="InterPro" id="IPR001229">
    <property type="entry name" value="Jacalin-like_lectin_dom"/>
</dbReference>
<dbReference type="Gene3D" id="2.100.10.30">
    <property type="entry name" value="Jacalin-like lectin domain"/>
    <property type="match status" value="1"/>
</dbReference>